<dbReference type="RefSeq" id="WP_046369605.1">
    <property type="nucleotide sequence ID" value="NZ_BBWV01000002.1"/>
</dbReference>
<dbReference type="EMBL" id="BBWV01000002">
    <property type="protein sequence ID" value="GAO43770.1"/>
    <property type="molecule type" value="Genomic_DNA"/>
</dbReference>
<comment type="caution">
    <text evidence="1">The sequence shown here is derived from an EMBL/GenBank/DDBJ whole genome shotgun (WGS) entry which is preliminary data.</text>
</comment>
<reference evidence="1 2" key="1">
    <citation type="submission" date="2015-04" db="EMBL/GenBank/DDBJ databases">
        <title>Whole genome shotgun sequence of Flavihumibacter petaseus NBRC 106054.</title>
        <authorList>
            <person name="Miyazawa S."/>
            <person name="Hosoyama A."/>
            <person name="Hashimoto M."/>
            <person name="Noguchi M."/>
            <person name="Tsuchikane K."/>
            <person name="Ohji S."/>
            <person name="Yamazoe A."/>
            <person name="Ichikawa N."/>
            <person name="Kimura A."/>
            <person name="Fujita N."/>
        </authorList>
    </citation>
    <scope>NUCLEOTIDE SEQUENCE [LARGE SCALE GENOMIC DNA]</scope>
    <source>
        <strain evidence="1 2">NBRC 106054</strain>
    </source>
</reference>
<dbReference type="Proteomes" id="UP000033121">
    <property type="component" value="Unassembled WGS sequence"/>
</dbReference>
<name>A0A0E9N333_9BACT</name>
<protein>
    <submittedName>
        <fullName evidence="1">Uncharacterized protein</fullName>
    </submittedName>
</protein>
<keyword evidence="2" id="KW-1185">Reference proteome</keyword>
<proteinExistence type="predicted"/>
<gene>
    <name evidence="1" type="ORF">FPE01S_02_08760</name>
</gene>
<evidence type="ECO:0000313" key="1">
    <source>
        <dbReference type="EMBL" id="GAO43770.1"/>
    </source>
</evidence>
<sequence>MPKQQFHFAAISKIILEHEEGTPTSILKSTDLRLEVSGNLDRSVYLDGRGMPRRDALKPITQALLSGLTLNIAMGHEKGWWKDHEHIQYIIEQLQRQFVAQKETGEGMMEY</sequence>
<dbReference type="AlphaFoldDB" id="A0A0E9N333"/>
<dbReference type="STRING" id="1220578.FPE01S_02_08760"/>
<accession>A0A0E9N333</accession>
<evidence type="ECO:0000313" key="2">
    <source>
        <dbReference type="Proteomes" id="UP000033121"/>
    </source>
</evidence>
<organism evidence="1 2">
    <name type="scientific">Flavihumibacter petaseus NBRC 106054</name>
    <dbReference type="NCBI Taxonomy" id="1220578"/>
    <lineage>
        <taxon>Bacteria</taxon>
        <taxon>Pseudomonadati</taxon>
        <taxon>Bacteroidota</taxon>
        <taxon>Chitinophagia</taxon>
        <taxon>Chitinophagales</taxon>
        <taxon>Chitinophagaceae</taxon>
        <taxon>Flavihumibacter</taxon>
    </lineage>
</organism>